<name>A0ABT5YSG7_9ACTN</name>
<gene>
    <name evidence="3" type="ORF">P2L57_01270</name>
</gene>
<dbReference type="PANTHER" id="PTHR46696">
    <property type="entry name" value="P450, PUTATIVE (EUROFUNG)-RELATED"/>
    <property type="match status" value="1"/>
</dbReference>
<evidence type="ECO:0000256" key="2">
    <source>
        <dbReference type="SAM" id="MobiDB-lite"/>
    </source>
</evidence>
<comment type="similarity">
    <text evidence="1">Belongs to the cytochrome P450 family.</text>
</comment>
<dbReference type="Proteomes" id="UP001220022">
    <property type="component" value="Unassembled WGS sequence"/>
</dbReference>
<accession>A0ABT5YSG7</accession>
<comment type="caution">
    <text evidence="3">The sequence shown here is derived from an EMBL/GenBank/DDBJ whole genome shotgun (WGS) entry which is preliminary data.</text>
</comment>
<dbReference type="EMBL" id="JARHTQ010000001">
    <property type="protein sequence ID" value="MDF2254403.1"/>
    <property type="molecule type" value="Genomic_DNA"/>
</dbReference>
<dbReference type="PANTHER" id="PTHR46696:SF1">
    <property type="entry name" value="CYTOCHROME P450 YJIB-RELATED"/>
    <property type="match status" value="1"/>
</dbReference>
<proteinExistence type="inferred from homology"/>
<dbReference type="RefSeq" id="WP_275806742.1">
    <property type="nucleotide sequence ID" value="NZ_BAAANM010000005.1"/>
</dbReference>
<dbReference type="SUPFAM" id="SSF48264">
    <property type="entry name" value="Cytochrome P450"/>
    <property type="match status" value="1"/>
</dbReference>
<sequence>MTTPYSPQPPGPPPNCPAHADAPGVVQLYGPQFAANPQAFYAHLRLHGPVAPVEIAPGVEALLVTDRQVALELLRDTSTWSKDPRRWQVTIPPDSPVLPMLAWRSNVLFSDGEAHARYRHVIVDAFDLVEPHELRLLVQHCADRLIREFGGAGQCDLIAQYARSLPLLVFNTLFGLPDHYSERLIAALAGMLEGNSPEEAAEANTAYGQYVRELVALKRQQRGDDLTSWFMHHPAGLSPEEVVDQIILTMGAGHEPTTNLIGNALGRMLSDDRYYSSLTGGALTAQDAINEVLWQDPPMANYSAHYPLRDIYFHGTWIRAGQLVLVSYAAASTQPAHTAPGQARSGERSHLAWAAGPHACPVKQHALLIATTAIERLTGWLSNIELAVPYEQLVWRPGPFHRALSALPARFSPISPDQTGATPWNSSPSPSTPQAPTSTVRQPASASSAPQPS</sequence>
<reference evidence="3 4" key="1">
    <citation type="submission" date="2023-03" db="EMBL/GenBank/DDBJ databases">
        <title>Draft genome sequence of type strain Streptomyces ferralitis JCM 14344.</title>
        <authorList>
            <person name="Klaysubun C."/>
            <person name="Duangmal K."/>
        </authorList>
    </citation>
    <scope>NUCLEOTIDE SEQUENCE [LARGE SCALE GENOMIC DNA]</scope>
    <source>
        <strain evidence="3 4">JCM 14344</strain>
    </source>
</reference>
<dbReference type="CDD" id="cd20623">
    <property type="entry name" value="CYP_unk"/>
    <property type="match status" value="1"/>
</dbReference>
<feature type="region of interest" description="Disordered" evidence="2">
    <location>
        <begin position="414"/>
        <end position="453"/>
    </location>
</feature>
<dbReference type="Gene3D" id="1.10.630.10">
    <property type="entry name" value="Cytochrome P450"/>
    <property type="match status" value="1"/>
</dbReference>
<feature type="compositionally biased region" description="Low complexity" evidence="2">
    <location>
        <begin position="422"/>
        <end position="453"/>
    </location>
</feature>
<dbReference type="InterPro" id="IPR036396">
    <property type="entry name" value="Cyt_P450_sf"/>
</dbReference>
<dbReference type="InterPro" id="IPR002397">
    <property type="entry name" value="Cyt_P450_B"/>
</dbReference>
<dbReference type="PRINTS" id="PR00359">
    <property type="entry name" value="BP450"/>
</dbReference>
<evidence type="ECO:0000313" key="3">
    <source>
        <dbReference type="EMBL" id="MDF2254403.1"/>
    </source>
</evidence>
<keyword evidence="4" id="KW-1185">Reference proteome</keyword>
<protein>
    <submittedName>
        <fullName evidence="3">Cytochrome P450</fullName>
    </submittedName>
</protein>
<organism evidence="3 4">
    <name type="scientific">Streptantibioticus ferralitis</name>
    <dbReference type="NCBI Taxonomy" id="236510"/>
    <lineage>
        <taxon>Bacteria</taxon>
        <taxon>Bacillati</taxon>
        <taxon>Actinomycetota</taxon>
        <taxon>Actinomycetes</taxon>
        <taxon>Kitasatosporales</taxon>
        <taxon>Streptomycetaceae</taxon>
        <taxon>Streptantibioticus</taxon>
    </lineage>
</organism>
<evidence type="ECO:0000313" key="4">
    <source>
        <dbReference type="Proteomes" id="UP001220022"/>
    </source>
</evidence>
<evidence type="ECO:0000256" key="1">
    <source>
        <dbReference type="ARBA" id="ARBA00010617"/>
    </source>
</evidence>